<dbReference type="AlphaFoldDB" id="A0A318S7U3"/>
<reference evidence="1 2" key="1">
    <citation type="submission" date="2018-06" db="EMBL/GenBank/DDBJ databases">
        <title>Genomic Encyclopedia of Type Strains, Phase IV (KMG-IV): sequencing the most valuable type-strain genomes for metagenomic binning, comparative biology and taxonomic classification.</title>
        <authorList>
            <person name="Goeker M."/>
        </authorList>
    </citation>
    <scope>NUCLEOTIDE SEQUENCE [LARGE SCALE GENOMIC DNA]</scope>
    <source>
        <strain evidence="1 2">DSM 18048</strain>
    </source>
</reference>
<dbReference type="EMBL" id="QJSX01000006">
    <property type="protein sequence ID" value="PYE54084.1"/>
    <property type="molecule type" value="Genomic_DNA"/>
</dbReference>
<dbReference type="InterPro" id="IPR014969">
    <property type="entry name" value="DNA_S_DndE"/>
</dbReference>
<dbReference type="Proteomes" id="UP000248326">
    <property type="component" value="Unassembled WGS sequence"/>
</dbReference>
<gene>
    <name evidence="1" type="ORF">DES52_10646</name>
</gene>
<dbReference type="InterPro" id="IPR038472">
    <property type="entry name" value="DndE_sf"/>
</dbReference>
<keyword evidence="2" id="KW-1185">Reference proteome</keyword>
<evidence type="ECO:0000313" key="2">
    <source>
        <dbReference type="Proteomes" id="UP000248326"/>
    </source>
</evidence>
<name>A0A318S7U3_9DEIO</name>
<evidence type="ECO:0000313" key="1">
    <source>
        <dbReference type="EMBL" id="PYE54084.1"/>
    </source>
</evidence>
<sequence length="131" mass="14764">MSLNKVYVDREADYRLRALKARTGLTPNLLCRLGFCLSLAEPGVPELELYANGQEREFNRYTLTGEWDPLFFALLRERLHRDGLDPVADLEAQFKAHLGRGVQMLSQRVKTMADLAALIVTMQDKAGGVRA</sequence>
<accession>A0A318S7U3</accession>
<comment type="caution">
    <text evidence="1">The sequence shown here is derived from an EMBL/GenBank/DDBJ whole genome shotgun (WGS) entry which is preliminary data.</text>
</comment>
<protein>
    <submittedName>
        <fullName evidence="1">DNA sulfur modification protein DndE</fullName>
    </submittedName>
</protein>
<dbReference type="NCBIfam" id="TIGR03184">
    <property type="entry name" value="DNA_S_dndE"/>
    <property type="match status" value="1"/>
</dbReference>
<dbReference type="RefSeq" id="WP_170130970.1">
    <property type="nucleotide sequence ID" value="NZ_QJSX01000006.1"/>
</dbReference>
<proteinExistence type="predicted"/>
<organism evidence="1 2">
    <name type="scientific">Deinococcus yavapaiensis KR-236</name>
    <dbReference type="NCBI Taxonomy" id="694435"/>
    <lineage>
        <taxon>Bacteria</taxon>
        <taxon>Thermotogati</taxon>
        <taxon>Deinococcota</taxon>
        <taxon>Deinococci</taxon>
        <taxon>Deinococcales</taxon>
        <taxon>Deinococcaceae</taxon>
        <taxon>Deinococcus</taxon>
    </lineage>
</organism>
<dbReference type="Pfam" id="PF08870">
    <property type="entry name" value="DndE"/>
    <property type="match status" value="1"/>
</dbReference>
<dbReference type="Gene3D" id="1.10.1220.160">
    <property type="entry name" value="DNA sulphur modification protein DndE"/>
    <property type="match status" value="1"/>
</dbReference>